<dbReference type="AlphaFoldDB" id="A0AA46NEC5"/>
<dbReference type="RefSeq" id="WP_263514574.1">
    <property type="nucleotide sequence ID" value="NZ_CP099556.1"/>
</dbReference>
<dbReference type="EMBL" id="CP099556">
    <property type="protein sequence ID" value="UYF43442.1"/>
    <property type="molecule type" value="Genomic_DNA"/>
</dbReference>
<evidence type="ECO:0000313" key="1">
    <source>
        <dbReference type="EMBL" id="UYF43442.1"/>
    </source>
</evidence>
<accession>A0AA46NEC5</accession>
<dbReference type="Proteomes" id="UP001164100">
    <property type="component" value="Chromosome"/>
</dbReference>
<gene>
    <name evidence="1" type="ORF">NGX11_00515</name>
</gene>
<name>A0AA46NEC5_9BACT</name>
<evidence type="ECO:0000313" key="2">
    <source>
        <dbReference type="Proteomes" id="UP001164100"/>
    </source>
</evidence>
<sequence length="352" mass="41439">MKEFFTKLNEEFDLSSSNLHNYDMVKDDIFNELKIFFKNHDVLRDVISFDVIFNEYNTVKNVFTNCNFSIKLLHNLINYFNEAKNVSEDKIFKILGKNSIYITKGINNYSEIAILEQQKNIERLDLFSKICFKESADLIEGSIQPFIDLLYETHCLINFKNINPKTSFGSKINELIESNKSFVPLLTLPIEKNIGINITQLRNIAYHNSYIINDDKIICCYSNNKTFSLEKNDLLSIILFIHKIYMILKISHTFFTMDNIYSVRQHFNKNIKITEDTINITVSEFSHLHGFKIEKIKKGNIYEVKLLEIKRYENFNNNLNQLVLKIATFLNKETVFDITPIFDKPKIKLRVK</sequence>
<protein>
    <submittedName>
        <fullName evidence="1">Uncharacterized protein</fullName>
    </submittedName>
</protein>
<proteinExistence type="predicted"/>
<reference evidence="1" key="1">
    <citation type="journal article" date="2022" name="Front. Microbiol.">
        <title>Species classification and novel plasmid identifications in Arcobacter cryaerophilus and Arcobacter cryaerophilus-like organisms.</title>
        <authorList>
            <person name="Zhou G."/>
            <person name="Wang M."/>
            <person name="Wang H."/>
            <person name="Chen X."/>
            <person name="Gu Y."/>
            <person name="Shao Z."/>
            <person name="Zhang J."/>
            <person name="Zhang M."/>
        </authorList>
    </citation>
    <scope>NUCLEOTIDE SEQUENCE</scope>
    <source>
        <strain evidence="1">ICDCAC48</strain>
    </source>
</reference>
<organism evidence="1 2">
    <name type="scientific">Aliarcobacter cryaerophilus</name>
    <dbReference type="NCBI Taxonomy" id="28198"/>
    <lineage>
        <taxon>Bacteria</taxon>
        <taxon>Pseudomonadati</taxon>
        <taxon>Campylobacterota</taxon>
        <taxon>Epsilonproteobacteria</taxon>
        <taxon>Campylobacterales</taxon>
        <taxon>Arcobacteraceae</taxon>
        <taxon>Aliarcobacter</taxon>
    </lineage>
</organism>